<evidence type="ECO:0000256" key="2">
    <source>
        <dbReference type="ARBA" id="ARBA00022692"/>
    </source>
</evidence>
<dbReference type="PANTHER" id="PTHR10877:SF183">
    <property type="entry name" value="AT14535P-RELATED"/>
    <property type="match status" value="1"/>
</dbReference>
<evidence type="ECO:0000313" key="7">
    <source>
        <dbReference type="EMBL" id="JAC78081.1"/>
    </source>
</evidence>
<keyword evidence="4 5" id="KW-0472">Membrane</keyword>
<keyword evidence="3 5" id="KW-1133">Transmembrane helix</keyword>
<feature type="domain" description="Polycystin cation channel PKD1/PKD2" evidence="6">
    <location>
        <begin position="225"/>
        <end position="347"/>
    </location>
</feature>
<feature type="transmembrane region" description="Helical" evidence="5">
    <location>
        <begin position="222"/>
        <end position="240"/>
    </location>
</feature>
<dbReference type="GO" id="GO:0016020">
    <property type="term" value="C:membrane"/>
    <property type="evidence" value="ECO:0007669"/>
    <property type="project" value="UniProtKB-SubCell"/>
</dbReference>
<feature type="transmembrane region" description="Helical" evidence="5">
    <location>
        <begin position="153"/>
        <end position="171"/>
    </location>
</feature>
<keyword evidence="2 5" id="KW-0812">Transmembrane</keyword>
<proteinExistence type="predicted"/>
<evidence type="ECO:0000256" key="3">
    <source>
        <dbReference type="ARBA" id="ARBA00022989"/>
    </source>
</evidence>
<evidence type="ECO:0000256" key="4">
    <source>
        <dbReference type="ARBA" id="ARBA00023136"/>
    </source>
</evidence>
<dbReference type="InterPro" id="IPR013122">
    <property type="entry name" value="PKD1_2_channel"/>
</dbReference>
<evidence type="ECO:0000256" key="1">
    <source>
        <dbReference type="ARBA" id="ARBA00004141"/>
    </source>
</evidence>
<reference evidence="7" key="1">
    <citation type="submission" date="2014-05" db="EMBL/GenBank/DDBJ databases">
        <title>The transcriptome of the halophilic microalga Tetraselmis sp. GSL018 isolated from the Great Salt Lake, Utah.</title>
        <authorList>
            <person name="Jinkerson R.E."/>
            <person name="D'Adamo S."/>
            <person name="Posewitz M.C."/>
        </authorList>
    </citation>
    <scope>NUCLEOTIDE SEQUENCE</scope>
    <source>
        <strain evidence="7">GSL018</strain>
    </source>
</reference>
<gene>
    <name evidence="7" type="ORF">TSPGSL018_16079</name>
</gene>
<dbReference type="InterPro" id="IPR051223">
    <property type="entry name" value="Polycystin"/>
</dbReference>
<evidence type="ECO:0000256" key="5">
    <source>
        <dbReference type="SAM" id="Phobius"/>
    </source>
</evidence>
<protein>
    <recommendedName>
        <fullName evidence="6">Polycystin cation channel PKD1/PKD2 domain-containing protein</fullName>
    </recommendedName>
</protein>
<feature type="transmembrane region" description="Helical" evidence="5">
    <location>
        <begin position="320"/>
        <end position="342"/>
    </location>
</feature>
<name>A0A061S5N1_9CHLO</name>
<accession>A0A061S5N1</accession>
<dbReference type="GO" id="GO:0005216">
    <property type="term" value="F:monoatomic ion channel activity"/>
    <property type="evidence" value="ECO:0007669"/>
    <property type="project" value="InterPro"/>
</dbReference>
<sequence length="466" mass="52308">MYYPEFVWTLAGDTIVRDGVALNPKSDYIDSATRVIKLFIPFFVPSTQVATLTMATIDLTDVKPVVSLTFNQLKILSGSEIATVLGCTIAAIILGFIGIALAFPAAVQELREVKDLHLKWVVAKLNRIAPSKFVRMPTIQRRKYTSNTTQPDVLDVLLNVGLIFLLIAFLVEQLGNNSTAEDTFTSIADIDWSGDMDFQEKIGVFLDATQKAVDVVSMEDKFMSAAFWTFVFCCIRMILYMKMHPSISSIAETFESTGGEILNFLFSFGLVYIFLAFIAHIRFGYLYDEFATIEQSLITQFSLLIGDSSPDYTNNALMCIYVVSYVFICTFSLLNFLLAIVVNGYTRVTERVLENRVAKNLFQDLFTVAADAVHWTLNPSWPSKLDILRGMQEAYPDVFLGAEEIVRPLPRSIFVDIVVKASCGKANLNDGDRLFNHYARFEVMLMEANKDSTQSEDEVKSLMPDN</sequence>
<dbReference type="AlphaFoldDB" id="A0A061S5N1"/>
<dbReference type="EMBL" id="GBEZ01007376">
    <property type="protein sequence ID" value="JAC78081.1"/>
    <property type="molecule type" value="Transcribed_RNA"/>
</dbReference>
<feature type="transmembrane region" description="Helical" evidence="5">
    <location>
        <begin position="81"/>
        <end position="107"/>
    </location>
</feature>
<evidence type="ECO:0000259" key="6">
    <source>
        <dbReference type="Pfam" id="PF08016"/>
    </source>
</evidence>
<organism evidence="7">
    <name type="scientific">Tetraselmis sp. GSL018</name>
    <dbReference type="NCBI Taxonomy" id="582737"/>
    <lineage>
        <taxon>Eukaryota</taxon>
        <taxon>Viridiplantae</taxon>
        <taxon>Chlorophyta</taxon>
        <taxon>core chlorophytes</taxon>
        <taxon>Chlorodendrophyceae</taxon>
        <taxon>Chlorodendrales</taxon>
        <taxon>Chlorodendraceae</taxon>
        <taxon>Tetraselmis</taxon>
    </lineage>
</organism>
<dbReference type="Gene3D" id="1.10.287.70">
    <property type="match status" value="1"/>
</dbReference>
<comment type="subcellular location">
    <subcellularLocation>
        <location evidence="1">Membrane</location>
        <topology evidence="1">Multi-pass membrane protein</topology>
    </subcellularLocation>
</comment>
<dbReference type="PANTHER" id="PTHR10877">
    <property type="entry name" value="POLYCYSTIN FAMILY MEMBER"/>
    <property type="match status" value="1"/>
</dbReference>
<feature type="transmembrane region" description="Helical" evidence="5">
    <location>
        <begin position="261"/>
        <end position="281"/>
    </location>
</feature>
<dbReference type="Pfam" id="PF08016">
    <property type="entry name" value="PKD_channel"/>
    <property type="match status" value="1"/>
</dbReference>